<evidence type="ECO:0000256" key="10">
    <source>
        <dbReference type="ARBA" id="ARBA00022833"/>
    </source>
</evidence>
<comment type="catalytic activity">
    <reaction evidence="1">
        <text>Endonucleolytic cleavage of RNA, removing 5'-extranucleotides from tRNA precursor.</text>
        <dbReference type="EC" id="3.1.26.5"/>
    </reaction>
</comment>
<comment type="similarity">
    <text evidence="3">Belongs to the PPR family. P subfamily.</text>
</comment>
<feature type="domain" description="PROP1-like PPR" evidence="14">
    <location>
        <begin position="1"/>
        <end position="207"/>
    </location>
</feature>
<sequence length="427" mass="47583">RRKKLKLSPEAQFRAALDRCSRKKDLIAAVSLYESADSPILTLNNLNSFLHICSNALSDAELRGTAIAFGFKLFNFHNDGKLKPNEATLTAVARLAASKGDGDLAFHLAESVKNYGAAPKLRTYSPALMCFSGSGQADKAYQVAEIAETAGLQLEEPELAALLDVSAETGRGDKVYEYLIKLMPLRGVAESTMAIIDGWFRSKMAAEVSSMDVDQDQVKEALLKNGGGKHRLGWLGNGDWITFRSNVNPDGICSGCGKSLVCVDISAAETEKFVHSVASLAALREVEAHFKEFQEWIEEHNEYEAVVDGANVGLYQQNFSEGGFSISQIEDVVREVYAKSEKRPLVVLHEKRVRALLEDASKRELIREWMDQGVLYATPYGSNDDWYWLYAAAKLKCLLVTNDEMRDHIFELIGNNFIFRWKERHQV</sequence>
<dbReference type="GO" id="GO:0004526">
    <property type="term" value="F:ribonuclease P activity"/>
    <property type="evidence" value="ECO:0007669"/>
    <property type="project" value="UniProtKB-EC"/>
</dbReference>
<dbReference type="Proteomes" id="UP000015453">
    <property type="component" value="Unassembled WGS sequence"/>
</dbReference>
<dbReference type="Gene3D" id="3.40.50.11980">
    <property type="match status" value="1"/>
</dbReference>
<reference evidence="15 16" key="1">
    <citation type="journal article" date="2013" name="BMC Genomics">
        <title>The miniature genome of a carnivorous plant Genlisea aurea contains a low number of genes and short non-coding sequences.</title>
        <authorList>
            <person name="Leushkin E.V."/>
            <person name="Sutormin R.A."/>
            <person name="Nabieva E.R."/>
            <person name="Penin A.A."/>
            <person name="Kondrashov A.S."/>
            <person name="Logacheva M.D."/>
        </authorList>
    </citation>
    <scope>NUCLEOTIDE SEQUENCE [LARGE SCALE GENOMIC DNA]</scope>
</reference>
<organism evidence="15 16">
    <name type="scientific">Genlisea aurea</name>
    <dbReference type="NCBI Taxonomy" id="192259"/>
    <lineage>
        <taxon>Eukaryota</taxon>
        <taxon>Viridiplantae</taxon>
        <taxon>Streptophyta</taxon>
        <taxon>Embryophyta</taxon>
        <taxon>Tracheophyta</taxon>
        <taxon>Spermatophyta</taxon>
        <taxon>Magnoliopsida</taxon>
        <taxon>eudicotyledons</taxon>
        <taxon>Gunneridae</taxon>
        <taxon>Pentapetalae</taxon>
        <taxon>asterids</taxon>
        <taxon>lamiids</taxon>
        <taxon>Lamiales</taxon>
        <taxon>Lentibulariaceae</taxon>
        <taxon>Genlisea</taxon>
    </lineage>
</organism>
<dbReference type="GO" id="GO:0001682">
    <property type="term" value="P:tRNA 5'-leader removal"/>
    <property type="evidence" value="ECO:0007669"/>
    <property type="project" value="UniProtKB-ARBA"/>
</dbReference>
<evidence type="ECO:0000256" key="2">
    <source>
        <dbReference type="ARBA" id="ARBA00001946"/>
    </source>
</evidence>
<dbReference type="Pfam" id="PF17177">
    <property type="entry name" value="PPR_long"/>
    <property type="match status" value="1"/>
</dbReference>
<feature type="domain" description="PRORP" evidence="13">
    <location>
        <begin position="248"/>
        <end position="426"/>
    </location>
</feature>
<keyword evidence="8" id="KW-0677">Repeat</keyword>
<evidence type="ECO:0000256" key="8">
    <source>
        <dbReference type="ARBA" id="ARBA00022737"/>
    </source>
</evidence>
<keyword evidence="16" id="KW-1185">Reference proteome</keyword>
<dbReference type="FunFam" id="3.40.50.11980:FF:000002">
    <property type="entry name" value="Proteinaceous RNase P 2"/>
    <property type="match status" value="1"/>
</dbReference>
<evidence type="ECO:0000256" key="11">
    <source>
        <dbReference type="ARBA" id="ARBA00022842"/>
    </source>
</evidence>
<dbReference type="InterPro" id="IPR033443">
    <property type="entry name" value="PROP1-like_PPR_dom"/>
</dbReference>
<evidence type="ECO:0000313" key="16">
    <source>
        <dbReference type="Proteomes" id="UP000015453"/>
    </source>
</evidence>
<feature type="non-terminal residue" evidence="15">
    <location>
        <position position="1"/>
    </location>
</feature>
<comment type="caution">
    <text evidence="15">The sequence shown here is derived from an EMBL/GenBank/DDBJ whole genome shotgun (WGS) entry which is preliminary data.</text>
</comment>
<dbReference type="AlphaFoldDB" id="S8EMY9"/>
<evidence type="ECO:0000256" key="12">
    <source>
        <dbReference type="ARBA" id="ARBA00023211"/>
    </source>
</evidence>
<dbReference type="GO" id="GO:0046872">
    <property type="term" value="F:metal ion binding"/>
    <property type="evidence" value="ECO:0007669"/>
    <property type="project" value="UniProtKB-KW"/>
</dbReference>
<dbReference type="Pfam" id="PF16953">
    <property type="entry name" value="PRORP"/>
    <property type="match status" value="1"/>
</dbReference>
<evidence type="ECO:0000259" key="13">
    <source>
        <dbReference type="Pfam" id="PF16953"/>
    </source>
</evidence>
<dbReference type="EC" id="3.1.26.5" evidence="4"/>
<evidence type="ECO:0000256" key="9">
    <source>
        <dbReference type="ARBA" id="ARBA00022801"/>
    </source>
</evidence>
<accession>S8EMY9</accession>
<evidence type="ECO:0000256" key="5">
    <source>
        <dbReference type="ARBA" id="ARBA00022694"/>
    </source>
</evidence>
<keyword evidence="5" id="KW-0819">tRNA processing</keyword>
<keyword evidence="10" id="KW-0862">Zinc</keyword>
<evidence type="ECO:0000313" key="15">
    <source>
        <dbReference type="EMBL" id="EPS74097.1"/>
    </source>
</evidence>
<dbReference type="PANTHER" id="PTHR13547">
    <property type="match status" value="1"/>
</dbReference>
<gene>
    <name evidence="15" type="ORF">M569_00656</name>
</gene>
<proteinExistence type="inferred from homology"/>
<dbReference type="Gene3D" id="1.25.40.10">
    <property type="entry name" value="Tetratricopeptide repeat domain"/>
    <property type="match status" value="1"/>
</dbReference>
<dbReference type="OrthoDB" id="46913at2759"/>
<evidence type="ECO:0000256" key="6">
    <source>
        <dbReference type="ARBA" id="ARBA00022722"/>
    </source>
</evidence>
<dbReference type="PANTHER" id="PTHR13547:SF13">
    <property type="entry name" value="PROTEINACEOUS RNASE P 2"/>
    <property type="match status" value="1"/>
</dbReference>
<evidence type="ECO:0000256" key="3">
    <source>
        <dbReference type="ARBA" id="ARBA00007626"/>
    </source>
</evidence>
<evidence type="ECO:0000256" key="1">
    <source>
        <dbReference type="ARBA" id="ARBA00000928"/>
    </source>
</evidence>
<keyword evidence="11" id="KW-0460">Magnesium</keyword>
<dbReference type="EMBL" id="AUSU01000183">
    <property type="protein sequence ID" value="EPS74097.1"/>
    <property type="molecule type" value="Genomic_DNA"/>
</dbReference>
<dbReference type="InterPro" id="IPR011990">
    <property type="entry name" value="TPR-like_helical_dom_sf"/>
</dbReference>
<keyword evidence="9" id="KW-0378">Hydrolase</keyword>
<name>S8EMY9_9LAMI</name>
<keyword evidence="6" id="KW-0540">Nuclease</keyword>
<keyword evidence="12" id="KW-0464">Manganese</keyword>
<evidence type="ECO:0000256" key="4">
    <source>
        <dbReference type="ARBA" id="ARBA00012179"/>
    </source>
</evidence>
<dbReference type="InterPro" id="IPR031595">
    <property type="entry name" value="PRORP_C"/>
</dbReference>
<protein>
    <recommendedName>
        <fullName evidence="4">ribonuclease P</fullName>
        <ecNumber evidence="4">3.1.26.5</ecNumber>
    </recommendedName>
</protein>
<evidence type="ECO:0000256" key="7">
    <source>
        <dbReference type="ARBA" id="ARBA00022723"/>
    </source>
</evidence>
<evidence type="ECO:0000259" key="14">
    <source>
        <dbReference type="Pfam" id="PF17177"/>
    </source>
</evidence>
<keyword evidence="7" id="KW-0479">Metal-binding</keyword>
<comment type="cofactor">
    <cofactor evidence="2">
        <name>Mg(2+)</name>
        <dbReference type="ChEBI" id="CHEBI:18420"/>
    </cofactor>
</comment>